<name>A0A2M9WJ94_9LACO</name>
<sequence length="247" mass="28482">MSLGRLIYHGTGSDYYGAMVVYPLVQATTKRNVSLTSVVGVNGSYINDNLSYTDITQQITFVVQRPTFYKDWFTWGMDFGDWLTCKDKFVKYEPFYFEPFKGWHWEAFVSESPVVTPTNETWANVTMSLACKPFLINDEAINYQNVPSSPVYNPTKWNSLPIFHIVGNGDFTLTINGLAYQFKDIDNELFIDSEKCLVYKSMTELRTSRAILPNHEYPELIPGKNSIALSGNYSKFEYQPRWRRAIV</sequence>
<accession>A0A2M9WJ94</accession>
<comment type="caution">
    <text evidence="1">The sequence shown here is derived from an EMBL/GenBank/DDBJ whole genome shotgun (WGS) entry which is preliminary data.</text>
</comment>
<evidence type="ECO:0000313" key="2">
    <source>
        <dbReference type="Proteomes" id="UP000231914"/>
    </source>
</evidence>
<dbReference type="Proteomes" id="UP000231914">
    <property type="component" value="Unassembled WGS sequence"/>
</dbReference>
<protein>
    <submittedName>
        <fullName evidence="1">Phage tail protein</fullName>
    </submittedName>
</protein>
<dbReference type="RefSeq" id="WP_100733445.1">
    <property type="nucleotide sequence ID" value="NZ_MKXG01000442.1"/>
</dbReference>
<dbReference type="EMBL" id="MKXG01000442">
    <property type="protein sequence ID" value="PJZ07742.1"/>
    <property type="molecule type" value="Genomic_DNA"/>
</dbReference>
<gene>
    <name evidence="1" type="ORF">BHU41_11000</name>
</gene>
<proteinExistence type="predicted"/>
<evidence type="ECO:0000313" key="1">
    <source>
        <dbReference type="EMBL" id="PJZ07742.1"/>
    </source>
</evidence>
<reference evidence="1 2" key="1">
    <citation type="submission" date="2016-10" db="EMBL/GenBank/DDBJ databases">
        <title>WGS of isloates from the oral cavity of healthy individuals.</title>
        <authorList>
            <person name="Sharma S."/>
            <person name="Pal V.K."/>
            <person name="Patil P.B."/>
            <person name="Korpole S."/>
            <person name="Grover V."/>
        </authorList>
    </citation>
    <scope>NUCLEOTIDE SEQUENCE [LARGE SCALE GENOMIC DNA]</scope>
    <source>
        <strain evidence="1 2">DISK12</strain>
    </source>
</reference>
<organism evidence="1 2">
    <name type="scientific">Lactobacillus crispatus</name>
    <dbReference type="NCBI Taxonomy" id="47770"/>
    <lineage>
        <taxon>Bacteria</taxon>
        <taxon>Bacillati</taxon>
        <taxon>Bacillota</taxon>
        <taxon>Bacilli</taxon>
        <taxon>Lactobacillales</taxon>
        <taxon>Lactobacillaceae</taxon>
        <taxon>Lactobacillus</taxon>
    </lineage>
</organism>
<dbReference type="AlphaFoldDB" id="A0A2M9WJ94"/>